<evidence type="ECO:0000313" key="2">
    <source>
        <dbReference type="EMBL" id="KAF1933847.1"/>
    </source>
</evidence>
<feature type="non-terminal residue" evidence="2">
    <location>
        <position position="136"/>
    </location>
</feature>
<dbReference type="GeneID" id="54346686"/>
<dbReference type="GO" id="GO:0043386">
    <property type="term" value="P:mycotoxin biosynthetic process"/>
    <property type="evidence" value="ECO:0007669"/>
    <property type="project" value="InterPro"/>
</dbReference>
<dbReference type="PANTHER" id="PTHR33365">
    <property type="entry name" value="YALI0B05434P"/>
    <property type="match status" value="1"/>
</dbReference>
<evidence type="ECO:0000256" key="1">
    <source>
        <dbReference type="ARBA" id="ARBA00035112"/>
    </source>
</evidence>
<dbReference type="PANTHER" id="PTHR33365:SF14">
    <property type="entry name" value="TAT PATHWAY SIGNAL SEQUENCE"/>
    <property type="match status" value="1"/>
</dbReference>
<keyword evidence="3" id="KW-1185">Reference proteome</keyword>
<comment type="similarity">
    <text evidence="1">Belongs to the ustYa family.</text>
</comment>
<dbReference type="Proteomes" id="UP000800082">
    <property type="component" value="Unassembled WGS sequence"/>
</dbReference>
<dbReference type="Pfam" id="PF11807">
    <property type="entry name" value="UstYa"/>
    <property type="match status" value="1"/>
</dbReference>
<feature type="non-terminal residue" evidence="2">
    <location>
        <position position="1"/>
    </location>
</feature>
<dbReference type="AlphaFoldDB" id="A0A6A5S8L1"/>
<proteinExistence type="inferred from homology"/>
<sequence length="136" mass="15509">RLDPSPDVDAYWRRLTGNDTAILLLATEDDVRAAGRDPATAVQVPEEFGYGPRRYPAAPHTMHALHCLNALRKMAHGHADHDDDSIFATLHRRHCVDSLAELITCKASTAVTFFEWMEDWLVPYHDLRHQEECDDF</sequence>
<dbReference type="EMBL" id="ML978956">
    <property type="protein sequence ID" value="KAF1933847.1"/>
    <property type="molecule type" value="Genomic_DNA"/>
</dbReference>
<dbReference type="InterPro" id="IPR021765">
    <property type="entry name" value="UstYa-like"/>
</dbReference>
<protein>
    <submittedName>
        <fullName evidence="2">Uncharacterized protein</fullName>
    </submittedName>
</protein>
<dbReference type="RefSeq" id="XP_033454095.1">
    <property type="nucleotide sequence ID" value="XM_033589039.1"/>
</dbReference>
<dbReference type="OrthoDB" id="3687641at2759"/>
<accession>A0A6A5S8L1</accession>
<name>A0A6A5S8L1_9PLEO</name>
<reference evidence="2" key="1">
    <citation type="journal article" date="2020" name="Stud. Mycol.">
        <title>101 Dothideomycetes genomes: a test case for predicting lifestyles and emergence of pathogens.</title>
        <authorList>
            <person name="Haridas S."/>
            <person name="Albert R."/>
            <person name="Binder M."/>
            <person name="Bloem J."/>
            <person name="Labutti K."/>
            <person name="Salamov A."/>
            <person name="Andreopoulos B."/>
            <person name="Baker S."/>
            <person name="Barry K."/>
            <person name="Bills G."/>
            <person name="Bluhm B."/>
            <person name="Cannon C."/>
            <person name="Castanera R."/>
            <person name="Culley D."/>
            <person name="Daum C."/>
            <person name="Ezra D."/>
            <person name="Gonzalez J."/>
            <person name="Henrissat B."/>
            <person name="Kuo A."/>
            <person name="Liang C."/>
            <person name="Lipzen A."/>
            <person name="Lutzoni F."/>
            <person name="Magnuson J."/>
            <person name="Mondo S."/>
            <person name="Nolan M."/>
            <person name="Ohm R."/>
            <person name="Pangilinan J."/>
            <person name="Park H.-J."/>
            <person name="Ramirez L."/>
            <person name="Alfaro M."/>
            <person name="Sun H."/>
            <person name="Tritt A."/>
            <person name="Yoshinaga Y."/>
            <person name="Zwiers L.-H."/>
            <person name="Turgeon B."/>
            <person name="Goodwin S."/>
            <person name="Spatafora J."/>
            <person name="Crous P."/>
            <person name="Grigoriev I."/>
        </authorList>
    </citation>
    <scope>NUCLEOTIDE SEQUENCE</scope>
    <source>
        <strain evidence="2">CBS 183.55</strain>
    </source>
</reference>
<evidence type="ECO:0000313" key="3">
    <source>
        <dbReference type="Proteomes" id="UP000800082"/>
    </source>
</evidence>
<organism evidence="2 3">
    <name type="scientific">Didymella exigua CBS 183.55</name>
    <dbReference type="NCBI Taxonomy" id="1150837"/>
    <lineage>
        <taxon>Eukaryota</taxon>
        <taxon>Fungi</taxon>
        <taxon>Dikarya</taxon>
        <taxon>Ascomycota</taxon>
        <taxon>Pezizomycotina</taxon>
        <taxon>Dothideomycetes</taxon>
        <taxon>Pleosporomycetidae</taxon>
        <taxon>Pleosporales</taxon>
        <taxon>Pleosporineae</taxon>
        <taxon>Didymellaceae</taxon>
        <taxon>Didymella</taxon>
    </lineage>
</organism>
<gene>
    <name evidence="2" type="ORF">M421DRAFT_29314</name>
</gene>